<gene>
    <name evidence="1" type="ORF">QWZ18_18025</name>
</gene>
<dbReference type="RefSeq" id="WP_238292281.1">
    <property type="nucleotide sequence ID" value="NZ_BPQS01000052.1"/>
</dbReference>
<sequence length="61" mass="6076">MSDHPVARDEGCETMKKLDLKTLKTVSGGHGSPQGLGVGLNLGGIGVGLGLNLGSSSGKSR</sequence>
<comment type="caution">
    <text evidence="1">The sequence shown here is derived from an EMBL/GenBank/DDBJ whole genome shotgun (WGS) entry which is preliminary data.</text>
</comment>
<proteinExistence type="predicted"/>
<dbReference type="Proteomes" id="UP001244297">
    <property type="component" value="Unassembled WGS sequence"/>
</dbReference>
<reference evidence="2" key="1">
    <citation type="journal article" date="2019" name="Int. J. Syst. Evol. Microbiol.">
        <title>The Global Catalogue of Microorganisms (GCM) 10K type strain sequencing project: providing services to taxonomists for standard genome sequencing and annotation.</title>
        <authorList>
            <consortium name="The Broad Institute Genomics Platform"/>
            <consortium name="The Broad Institute Genome Sequencing Center for Infectious Disease"/>
            <person name="Wu L."/>
            <person name="Ma J."/>
        </authorList>
    </citation>
    <scope>NUCLEOTIDE SEQUENCE [LARGE SCALE GENOMIC DNA]</scope>
    <source>
        <strain evidence="2">CECT 7806</strain>
    </source>
</reference>
<accession>A0ABT8ASN0</accession>
<dbReference type="EMBL" id="JAUFPT010000059">
    <property type="protein sequence ID" value="MDN3572516.1"/>
    <property type="molecule type" value="Genomic_DNA"/>
</dbReference>
<keyword evidence="2" id="KW-1185">Reference proteome</keyword>
<organism evidence="1 2">
    <name type="scientific">Methylobacterium longum</name>
    <dbReference type="NCBI Taxonomy" id="767694"/>
    <lineage>
        <taxon>Bacteria</taxon>
        <taxon>Pseudomonadati</taxon>
        <taxon>Pseudomonadota</taxon>
        <taxon>Alphaproteobacteria</taxon>
        <taxon>Hyphomicrobiales</taxon>
        <taxon>Methylobacteriaceae</taxon>
        <taxon>Methylobacterium</taxon>
    </lineage>
</organism>
<protein>
    <recommendedName>
        <fullName evidence="3">Bacteriocin</fullName>
    </recommendedName>
</protein>
<evidence type="ECO:0000313" key="1">
    <source>
        <dbReference type="EMBL" id="MDN3572516.1"/>
    </source>
</evidence>
<name>A0ABT8ASN0_9HYPH</name>
<evidence type="ECO:0008006" key="3">
    <source>
        <dbReference type="Google" id="ProtNLM"/>
    </source>
</evidence>
<evidence type="ECO:0000313" key="2">
    <source>
        <dbReference type="Proteomes" id="UP001244297"/>
    </source>
</evidence>